<dbReference type="AlphaFoldDB" id="A0A501QE46"/>
<accession>A0A501QE46</accession>
<dbReference type="Proteomes" id="UP000319175">
    <property type="component" value="Unassembled WGS sequence"/>
</dbReference>
<name>A0A501QE46_9FLAO</name>
<proteinExistence type="predicted"/>
<sequence>MTKQHPPLSDAHRIFLRHRILKMHFRGEFDVLNLRRTVSKHCKTWLIGQRLGMKIKKSQGGFFCYIGETLDGITAIEVHSAKYPDKPFTLNVANNKEFMMKIFKHELL</sequence>
<evidence type="ECO:0000313" key="2">
    <source>
        <dbReference type="Proteomes" id="UP000319175"/>
    </source>
</evidence>
<evidence type="ECO:0000313" key="1">
    <source>
        <dbReference type="EMBL" id="TPD70495.1"/>
    </source>
</evidence>
<comment type="caution">
    <text evidence="1">The sequence shown here is derived from an EMBL/GenBank/DDBJ whole genome shotgun (WGS) entry which is preliminary data.</text>
</comment>
<reference evidence="1 2" key="1">
    <citation type="submission" date="2019-06" db="EMBL/GenBank/DDBJ databases">
        <title>Flavobacterium sp. MaA-Y11 from geoumgang.</title>
        <authorList>
            <person name="Jeong S."/>
        </authorList>
    </citation>
    <scope>NUCLEOTIDE SEQUENCE [LARGE SCALE GENOMIC DNA]</scope>
    <source>
        <strain evidence="1 2">MaA-Y11</strain>
    </source>
</reference>
<organism evidence="1 2">
    <name type="scientific">Flavobacterium microcysteis</name>
    <dbReference type="NCBI Taxonomy" id="2596891"/>
    <lineage>
        <taxon>Bacteria</taxon>
        <taxon>Pseudomonadati</taxon>
        <taxon>Bacteroidota</taxon>
        <taxon>Flavobacteriia</taxon>
        <taxon>Flavobacteriales</taxon>
        <taxon>Flavobacteriaceae</taxon>
        <taxon>Flavobacterium</taxon>
    </lineage>
</organism>
<gene>
    <name evidence="1" type="ORF">FJA49_06045</name>
</gene>
<keyword evidence="2" id="KW-1185">Reference proteome</keyword>
<dbReference type="RefSeq" id="WP_139999886.1">
    <property type="nucleotide sequence ID" value="NZ_VFJE01000052.1"/>
</dbReference>
<dbReference type="EMBL" id="VFJE01000052">
    <property type="protein sequence ID" value="TPD70495.1"/>
    <property type="molecule type" value="Genomic_DNA"/>
</dbReference>
<protein>
    <submittedName>
        <fullName evidence="1">Uncharacterized protein</fullName>
    </submittedName>
</protein>